<keyword evidence="4" id="KW-1185">Reference proteome</keyword>
<gene>
    <name evidence="3" type="ORF">GSTUAT00008142001</name>
</gene>
<dbReference type="Proteomes" id="UP001412239">
    <property type="component" value="Unassembled WGS sequence"/>
</dbReference>
<proteinExistence type="predicted"/>
<dbReference type="EMBL" id="LN891179">
    <property type="protein sequence ID" value="CUS07734.1"/>
    <property type="molecule type" value="Genomic_DNA"/>
</dbReference>
<protein>
    <submittedName>
        <fullName evidence="3">Uncharacterized protein</fullName>
    </submittedName>
</protein>
<feature type="transmembrane region" description="Helical" evidence="2">
    <location>
        <begin position="76"/>
        <end position="98"/>
    </location>
</feature>
<sequence>MWGRIFSNDRRLNELTKDYKNSEITAQRTMGDITTTMKTQFANVDTQFAHVRAEFTDKFAEAKVDSNYVKSKLSFIQWQLGIVGSAVVSFLGFAGYGLKKLMDVYIPQVAPEIPAPPATKGRNVPGAAEGHCAAEGQEQ</sequence>
<dbReference type="AlphaFoldDB" id="A0A292PKT1"/>
<evidence type="ECO:0000313" key="3">
    <source>
        <dbReference type="EMBL" id="CUS07734.1"/>
    </source>
</evidence>
<evidence type="ECO:0000256" key="2">
    <source>
        <dbReference type="SAM" id="Phobius"/>
    </source>
</evidence>
<organism evidence="3 4">
    <name type="scientific">Tuber aestivum</name>
    <name type="common">summer truffle</name>
    <dbReference type="NCBI Taxonomy" id="59557"/>
    <lineage>
        <taxon>Eukaryota</taxon>
        <taxon>Fungi</taxon>
        <taxon>Dikarya</taxon>
        <taxon>Ascomycota</taxon>
        <taxon>Pezizomycotina</taxon>
        <taxon>Pezizomycetes</taxon>
        <taxon>Pezizales</taxon>
        <taxon>Tuberaceae</taxon>
        <taxon>Tuber</taxon>
    </lineage>
</organism>
<feature type="region of interest" description="Disordered" evidence="1">
    <location>
        <begin position="115"/>
        <end position="139"/>
    </location>
</feature>
<keyword evidence="2" id="KW-0812">Transmembrane</keyword>
<reference evidence="3" key="1">
    <citation type="submission" date="2015-10" db="EMBL/GenBank/DDBJ databases">
        <authorList>
            <person name="Regsiter A."/>
            <person name="william w."/>
        </authorList>
    </citation>
    <scope>NUCLEOTIDE SEQUENCE</scope>
    <source>
        <strain evidence="3">Montdore</strain>
    </source>
</reference>
<name>A0A292PKT1_9PEZI</name>
<keyword evidence="2" id="KW-1133">Transmembrane helix</keyword>
<evidence type="ECO:0000313" key="4">
    <source>
        <dbReference type="Proteomes" id="UP001412239"/>
    </source>
</evidence>
<keyword evidence="2" id="KW-0472">Membrane</keyword>
<accession>A0A292PKT1</accession>
<evidence type="ECO:0000256" key="1">
    <source>
        <dbReference type="SAM" id="MobiDB-lite"/>
    </source>
</evidence>